<dbReference type="Proteomes" id="UP000310458">
    <property type="component" value="Unassembled WGS sequence"/>
</dbReference>
<dbReference type="NCBIfam" id="TIGR01764">
    <property type="entry name" value="excise"/>
    <property type="match status" value="1"/>
</dbReference>
<dbReference type="GO" id="GO:0032259">
    <property type="term" value="P:methylation"/>
    <property type="evidence" value="ECO:0007669"/>
    <property type="project" value="InterPro"/>
</dbReference>
<comment type="caution">
    <text evidence="3">The sequence shown here is derived from an EMBL/GenBank/DDBJ whole genome shotgun (WGS) entry which is preliminary data.</text>
</comment>
<accession>A0A5R9BD13</accession>
<dbReference type="EMBL" id="VAVZ01000018">
    <property type="protein sequence ID" value="TLP97370.1"/>
    <property type="molecule type" value="Genomic_DNA"/>
</dbReference>
<dbReference type="InterPro" id="IPR010093">
    <property type="entry name" value="SinI_DNA-bd"/>
</dbReference>
<dbReference type="Gene3D" id="3.40.50.150">
    <property type="entry name" value="Vaccinia Virus protein VP39"/>
    <property type="match status" value="2"/>
</dbReference>
<evidence type="ECO:0000313" key="3">
    <source>
        <dbReference type="EMBL" id="TLP97370.1"/>
    </source>
</evidence>
<gene>
    <name evidence="3" type="ORF">FEF26_07910</name>
</gene>
<feature type="domain" description="Helix-turn-helix" evidence="2">
    <location>
        <begin position="50"/>
        <end position="96"/>
    </location>
</feature>
<evidence type="ECO:0000259" key="2">
    <source>
        <dbReference type="Pfam" id="PF12728"/>
    </source>
</evidence>
<dbReference type="PROSITE" id="PS00092">
    <property type="entry name" value="N6_MTASE"/>
    <property type="match status" value="1"/>
</dbReference>
<dbReference type="OrthoDB" id="9773060at2"/>
<dbReference type="GO" id="GO:0008168">
    <property type="term" value="F:methyltransferase activity"/>
    <property type="evidence" value="ECO:0007669"/>
    <property type="project" value="InterPro"/>
</dbReference>
<sequence length="533" mass="58462">MNEELMRLNPEELGLDVENPTWEQQLVAAVRTSLRQGQQVSLVQEEGQFSPQQVAELLGVHRATISRKIAAGEIRATKAGAHHRIPVSEVHRLQQKAAPAKAYLEDRGRGPAQPTVLKEHSSAQSRGRHITYCGDNAEIMPRLTPGFDAAFFDPPYNTKRGSERHSYRNRFTADEWTAQTKHRLELTWSLLAEDAVLIVTIDERSLGQMLAIVAEVTNIPPQIVSVRTLRSGTYRPGFRRTGEFYLFIHKGAMSPTPQPLGPEWGLTGRTPTGLASTAGAVRWNPLFRSGADNAPESAPGCVYPVWIAQGRIVQVDGPRPHPEAEGIWPTNGQGRPGRWRLRPEKATALHARGLMKLGRTSPRGRTPIYYLPAGQVAAFDAGFIVSEGLDDQGAHQLRLTKDRAVLPGTVWDVWTHDYGIFGSQLLRKLVPDTGFTHAKSVYAVADVLRMVPARRVLDVYAGSGTTAHAVMMLNQADGGSRESVSISLDEGGEYHRTLVPRLKAATTVPLAYRGILEGYTGVLPGTVVPDPPL</sequence>
<dbReference type="AlphaFoldDB" id="A0A5R9BD13"/>
<name>A0A5R9BD13_9MICC</name>
<dbReference type="GO" id="GO:0003677">
    <property type="term" value="F:DNA binding"/>
    <property type="evidence" value="ECO:0007669"/>
    <property type="project" value="InterPro"/>
</dbReference>
<protein>
    <submittedName>
        <fullName evidence="3">Helix-turn-helix domain-containing protein</fullName>
    </submittedName>
</protein>
<feature type="region of interest" description="Disordered" evidence="1">
    <location>
        <begin position="318"/>
        <end position="337"/>
    </location>
</feature>
<proteinExistence type="predicted"/>
<dbReference type="Pfam" id="PF12728">
    <property type="entry name" value="HTH_17"/>
    <property type="match status" value="1"/>
</dbReference>
<organism evidence="3 4">
    <name type="scientific">Nesterenkonia salmonea</name>
    <dbReference type="NCBI Taxonomy" id="1804987"/>
    <lineage>
        <taxon>Bacteria</taxon>
        <taxon>Bacillati</taxon>
        <taxon>Actinomycetota</taxon>
        <taxon>Actinomycetes</taxon>
        <taxon>Micrococcales</taxon>
        <taxon>Micrococcaceae</taxon>
        <taxon>Nesterenkonia</taxon>
    </lineage>
</organism>
<dbReference type="SUPFAM" id="SSF53335">
    <property type="entry name" value="S-adenosyl-L-methionine-dependent methyltransferases"/>
    <property type="match status" value="1"/>
</dbReference>
<dbReference type="RefSeq" id="WP_138252997.1">
    <property type="nucleotide sequence ID" value="NZ_VAVZ01000018.1"/>
</dbReference>
<reference evidence="3 4" key="1">
    <citation type="submission" date="2019-05" db="EMBL/GenBank/DDBJ databases">
        <title>Nesterenkonia sp. GY074 isolated from the Southern Atlantic Ocean.</title>
        <authorList>
            <person name="Zhang G."/>
        </authorList>
    </citation>
    <scope>NUCLEOTIDE SEQUENCE [LARGE SCALE GENOMIC DNA]</scope>
    <source>
        <strain evidence="3 4">GY074</strain>
    </source>
</reference>
<evidence type="ECO:0000256" key="1">
    <source>
        <dbReference type="SAM" id="MobiDB-lite"/>
    </source>
</evidence>
<keyword evidence="4" id="KW-1185">Reference proteome</keyword>
<dbReference type="InterPro" id="IPR002052">
    <property type="entry name" value="DNA_methylase_N6_adenine_CS"/>
</dbReference>
<evidence type="ECO:0000313" key="4">
    <source>
        <dbReference type="Proteomes" id="UP000310458"/>
    </source>
</evidence>
<dbReference type="InterPro" id="IPR041657">
    <property type="entry name" value="HTH_17"/>
</dbReference>
<dbReference type="InterPro" id="IPR029063">
    <property type="entry name" value="SAM-dependent_MTases_sf"/>
</dbReference>